<evidence type="ECO:0000313" key="12">
    <source>
        <dbReference type="EMBL" id="KAJ1977966.1"/>
    </source>
</evidence>
<dbReference type="GO" id="GO:0008453">
    <property type="term" value="F:alanine-glyoxylate transaminase activity"/>
    <property type="evidence" value="ECO:0007669"/>
    <property type="project" value="UniProtKB-EC"/>
</dbReference>
<feature type="binding site" evidence="7">
    <location>
        <position position="352"/>
    </location>
    <ligand>
        <name>substrate</name>
    </ligand>
</feature>
<evidence type="ECO:0000256" key="6">
    <source>
        <dbReference type="ARBA" id="ARBA00022898"/>
    </source>
</evidence>
<accession>A0A9W8E8B2</accession>
<keyword evidence="4" id="KW-0032">Aminotransferase</keyword>
<dbReference type="InterPro" id="IPR015422">
    <property type="entry name" value="PyrdxlP-dep_Trfase_small"/>
</dbReference>
<name>A0A9W8E8B2_9FUNG</name>
<comment type="caution">
    <text evidence="12">The sequence shown here is derived from an EMBL/GenBank/DDBJ whole genome shotgun (WGS) entry which is preliminary data.</text>
</comment>
<feature type="domain" description="Aminotransferase class V" evidence="11">
    <location>
        <begin position="32"/>
        <end position="345"/>
    </location>
</feature>
<comment type="cofactor">
    <cofactor evidence="1 8 10">
        <name>pyridoxal 5'-phosphate</name>
        <dbReference type="ChEBI" id="CHEBI:597326"/>
    </cofactor>
</comment>
<dbReference type="Gene3D" id="3.90.1150.10">
    <property type="entry name" value="Aspartate Aminotransferase, domain 1"/>
    <property type="match status" value="1"/>
</dbReference>
<dbReference type="SUPFAM" id="SSF53383">
    <property type="entry name" value="PLP-dependent transferases"/>
    <property type="match status" value="1"/>
</dbReference>
<evidence type="ECO:0000256" key="3">
    <source>
        <dbReference type="ARBA" id="ARBA00013049"/>
    </source>
</evidence>
<evidence type="ECO:0000256" key="4">
    <source>
        <dbReference type="ARBA" id="ARBA00022576"/>
    </source>
</evidence>
<dbReference type="GO" id="GO:0005777">
    <property type="term" value="C:peroxisome"/>
    <property type="evidence" value="ECO:0007669"/>
    <property type="project" value="TreeGrafter"/>
</dbReference>
<protein>
    <recommendedName>
        <fullName evidence="3">alanine--glyoxylate transaminase</fullName>
        <ecNumber evidence="3">2.6.1.44</ecNumber>
    </recommendedName>
</protein>
<dbReference type="InterPro" id="IPR015421">
    <property type="entry name" value="PyrdxlP-dep_Trfase_major"/>
</dbReference>
<sequence>MSSSSVPQSHKLCMIPGPIEFHEDVLNAMATPATSHIDPGFISTFGETLEGLRAVVGTKAGQPFVVAGSGTFSWDLAMANVVEPGDKALVVSTGLFGDRMVDCLKVFGADVQVLRPEQLGGVPSTEVIKQALAQDSFKLITVTHVDTSTGVLVDVQQVANTVRQVSPQTLVAVDGVCSVAAEELLMDDWGVDLVMTASQKALGCPPGLAVVVASARALDAWKQRSAPVPSYYGAWARWLPVMQAYESRKPMYFATPAVQLIMALHVGIKQLLARGMPKVYAAHRQTSDQFKRTIQVLGLETLPLTESVAAHSMTAIYYPTGITAPDLLPRLSQRGIIAAGGVHPVMAPKYFRIGHMGLTALEPERQYVTKTEDALKASLQEAGYHLTE</sequence>
<dbReference type="FunFam" id="3.40.640.10:FF:000027">
    <property type="entry name" value="Serine--pyruvate aminotransferase, mitochondrial"/>
    <property type="match status" value="1"/>
</dbReference>
<evidence type="ECO:0000256" key="9">
    <source>
        <dbReference type="RuleBase" id="RU004075"/>
    </source>
</evidence>
<dbReference type="PROSITE" id="PS00595">
    <property type="entry name" value="AA_TRANSFER_CLASS_5"/>
    <property type="match status" value="1"/>
</dbReference>
<dbReference type="OrthoDB" id="7403325at2759"/>
<proteinExistence type="inferred from homology"/>
<evidence type="ECO:0000256" key="1">
    <source>
        <dbReference type="ARBA" id="ARBA00001933"/>
    </source>
</evidence>
<organism evidence="12 13">
    <name type="scientific">Dimargaris verticillata</name>
    <dbReference type="NCBI Taxonomy" id="2761393"/>
    <lineage>
        <taxon>Eukaryota</taxon>
        <taxon>Fungi</taxon>
        <taxon>Fungi incertae sedis</taxon>
        <taxon>Zoopagomycota</taxon>
        <taxon>Kickxellomycotina</taxon>
        <taxon>Dimargaritomycetes</taxon>
        <taxon>Dimargaritales</taxon>
        <taxon>Dimargaritaceae</taxon>
        <taxon>Dimargaris</taxon>
    </lineage>
</organism>
<evidence type="ECO:0000313" key="13">
    <source>
        <dbReference type="Proteomes" id="UP001151582"/>
    </source>
</evidence>
<dbReference type="InterPro" id="IPR024169">
    <property type="entry name" value="SP_NH2Trfase/AEP_transaminase"/>
</dbReference>
<gene>
    <name evidence="12" type="ORF">H4R34_003380</name>
</gene>
<dbReference type="InterPro" id="IPR015424">
    <property type="entry name" value="PyrdxlP-dep_Trfase"/>
</dbReference>
<evidence type="ECO:0000256" key="5">
    <source>
        <dbReference type="ARBA" id="ARBA00022679"/>
    </source>
</evidence>
<dbReference type="AlphaFoldDB" id="A0A9W8E8B2"/>
<keyword evidence="6 8" id="KW-0663">Pyridoxal phosphate</keyword>
<evidence type="ECO:0000256" key="10">
    <source>
        <dbReference type="RuleBase" id="RU004504"/>
    </source>
</evidence>
<dbReference type="GO" id="GO:0004760">
    <property type="term" value="F:L-serine-pyruvate transaminase activity"/>
    <property type="evidence" value="ECO:0007669"/>
    <property type="project" value="TreeGrafter"/>
</dbReference>
<evidence type="ECO:0000256" key="7">
    <source>
        <dbReference type="PIRSR" id="PIRSR000524-1"/>
    </source>
</evidence>
<dbReference type="InterPro" id="IPR020578">
    <property type="entry name" value="Aminotrans_V_PyrdxlP_BS"/>
</dbReference>
<dbReference type="Proteomes" id="UP001151582">
    <property type="component" value="Unassembled WGS sequence"/>
</dbReference>
<feature type="modified residue" description="N6-(pyridoxal phosphate)lysine" evidence="8">
    <location>
        <position position="200"/>
    </location>
</feature>
<evidence type="ECO:0000256" key="8">
    <source>
        <dbReference type="PIRSR" id="PIRSR000524-50"/>
    </source>
</evidence>
<dbReference type="PANTHER" id="PTHR21152:SF24">
    <property type="entry name" value="ALANINE--GLYOXYLATE AMINOTRANSFERASE 1"/>
    <property type="match status" value="1"/>
</dbReference>
<evidence type="ECO:0000259" key="11">
    <source>
        <dbReference type="Pfam" id="PF00266"/>
    </source>
</evidence>
<dbReference type="FunFam" id="3.90.1150.10:FF:000049">
    <property type="entry name" value="Alanine-glyoxylate aminotransferase 1"/>
    <property type="match status" value="1"/>
</dbReference>
<dbReference type="PIRSF" id="PIRSF000524">
    <property type="entry name" value="SPT"/>
    <property type="match status" value="1"/>
</dbReference>
<dbReference type="Gene3D" id="3.40.640.10">
    <property type="entry name" value="Type I PLP-dependent aspartate aminotransferase-like (Major domain)"/>
    <property type="match status" value="1"/>
</dbReference>
<dbReference type="Pfam" id="PF00266">
    <property type="entry name" value="Aminotran_5"/>
    <property type="match status" value="1"/>
</dbReference>
<reference evidence="12" key="1">
    <citation type="submission" date="2022-07" db="EMBL/GenBank/DDBJ databases">
        <title>Phylogenomic reconstructions and comparative analyses of Kickxellomycotina fungi.</title>
        <authorList>
            <person name="Reynolds N.K."/>
            <person name="Stajich J.E."/>
            <person name="Barry K."/>
            <person name="Grigoriev I.V."/>
            <person name="Crous P."/>
            <person name="Smith M.E."/>
        </authorList>
    </citation>
    <scope>NUCLEOTIDE SEQUENCE</scope>
    <source>
        <strain evidence="12">RSA 567</strain>
    </source>
</reference>
<dbReference type="GO" id="GO:0019265">
    <property type="term" value="P:glycine biosynthetic process, by transamination of glyoxylate"/>
    <property type="evidence" value="ECO:0007669"/>
    <property type="project" value="TreeGrafter"/>
</dbReference>
<dbReference type="PANTHER" id="PTHR21152">
    <property type="entry name" value="AMINOTRANSFERASE CLASS V"/>
    <property type="match status" value="1"/>
</dbReference>
<dbReference type="EMBL" id="JANBQB010000308">
    <property type="protein sequence ID" value="KAJ1977966.1"/>
    <property type="molecule type" value="Genomic_DNA"/>
</dbReference>
<dbReference type="InterPro" id="IPR000192">
    <property type="entry name" value="Aminotrans_V_dom"/>
</dbReference>
<comment type="similarity">
    <text evidence="2 9">Belongs to the class-V pyridoxal-phosphate-dependent aminotransferase family.</text>
</comment>
<keyword evidence="5" id="KW-0808">Transferase</keyword>
<dbReference type="EC" id="2.6.1.44" evidence="3"/>
<evidence type="ECO:0000256" key="2">
    <source>
        <dbReference type="ARBA" id="ARBA00009236"/>
    </source>
</evidence>
<keyword evidence="13" id="KW-1185">Reference proteome</keyword>